<sequence length="267" mass="29485">MSEDHPLSLSPLRALVPHQEWAELTRYPTQPYLAGRLMLRQGDEGTQVLALVEGMVKVVRTDRDGRQRLLAFRGRGDILGEMALEGAGVRMASVWAMINCKAALIPGQEFRRLVDNHRLGYPLAVMASRRLREQTEIHDGAVHQRLAVALLRLIEVSEGQRTFDLTREELAQHIGVGRKAVSKALERLGRCRVEAGKSRIRVIDLEGLREAITDSAASEALCGPRHCPSGPVARTVPAPTVKLESRSTARTNAPARSPRGRVGFTEE</sequence>
<evidence type="ECO:0000256" key="2">
    <source>
        <dbReference type="ARBA" id="ARBA00023125"/>
    </source>
</evidence>
<dbReference type="PANTHER" id="PTHR24567:SF74">
    <property type="entry name" value="HTH-TYPE TRANSCRIPTIONAL REGULATOR ARCR"/>
    <property type="match status" value="1"/>
</dbReference>
<gene>
    <name evidence="7" type="ORF">HNQ79_004682</name>
</gene>
<protein>
    <submittedName>
        <fullName evidence="7">CRP-like cAMP-binding protein</fullName>
    </submittedName>
</protein>
<keyword evidence="1" id="KW-0805">Transcription regulation</keyword>
<feature type="region of interest" description="Disordered" evidence="4">
    <location>
        <begin position="243"/>
        <end position="267"/>
    </location>
</feature>
<dbReference type="Gene3D" id="2.60.120.10">
    <property type="entry name" value="Jelly Rolls"/>
    <property type="match status" value="1"/>
</dbReference>
<dbReference type="InterPro" id="IPR012318">
    <property type="entry name" value="HTH_CRP"/>
</dbReference>
<dbReference type="SUPFAM" id="SSF46785">
    <property type="entry name" value="Winged helix' DNA-binding domain"/>
    <property type="match status" value="1"/>
</dbReference>
<keyword evidence="8" id="KW-1185">Reference proteome</keyword>
<dbReference type="SUPFAM" id="SSF51206">
    <property type="entry name" value="cAMP-binding domain-like"/>
    <property type="match status" value="1"/>
</dbReference>
<accession>A0A7X0LR19</accession>
<dbReference type="SMART" id="SM00100">
    <property type="entry name" value="cNMP"/>
    <property type="match status" value="1"/>
</dbReference>
<dbReference type="InterPro" id="IPR000595">
    <property type="entry name" value="cNMP-bd_dom"/>
</dbReference>
<feature type="domain" description="HTH crp-type" evidence="6">
    <location>
        <begin position="140"/>
        <end position="206"/>
    </location>
</feature>
<dbReference type="InterPro" id="IPR036388">
    <property type="entry name" value="WH-like_DNA-bd_sf"/>
</dbReference>
<dbReference type="PROSITE" id="PS50042">
    <property type="entry name" value="CNMP_BINDING_3"/>
    <property type="match status" value="1"/>
</dbReference>
<dbReference type="CDD" id="cd00038">
    <property type="entry name" value="CAP_ED"/>
    <property type="match status" value="1"/>
</dbReference>
<name>A0A7X0LR19_9ACTN</name>
<evidence type="ECO:0000313" key="7">
    <source>
        <dbReference type="EMBL" id="MBB6438178.1"/>
    </source>
</evidence>
<dbReference type="GO" id="GO:0005829">
    <property type="term" value="C:cytosol"/>
    <property type="evidence" value="ECO:0007669"/>
    <property type="project" value="TreeGrafter"/>
</dbReference>
<dbReference type="Gene3D" id="1.10.10.10">
    <property type="entry name" value="Winged helix-like DNA-binding domain superfamily/Winged helix DNA-binding domain"/>
    <property type="match status" value="1"/>
</dbReference>
<feature type="domain" description="Cyclic nucleotide-binding" evidence="5">
    <location>
        <begin position="32"/>
        <end position="114"/>
    </location>
</feature>
<comment type="caution">
    <text evidence="7">The sequence shown here is derived from an EMBL/GenBank/DDBJ whole genome shotgun (WGS) entry which is preliminary data.</text>
</comment>
<dbReference type="InterPro" id="IPR014710">
    <property type="entry name" value="RmlC-like_jellyroll"/>
</dbReference>
<evidence type="ECO:0000259" key="5">
    <source>
        <dbReference type="PROSITE" id="PS50042"/>
    </source>
</evidence>
<dbReference type="EMBL" id="JACHEM010000012">
    <property type="protein sequence ID" value="MBB6438178.1"/>
    <property type="molecule type" value="Genomic_DNA"/>
</dbReference>
<dbReference type="InterPro" id="IPR050397">
    <property type="entry name" value="Env_Response_Regulators"/>
</dbReference>
<dbReference type="Proteomes" id="UP000540423">
    <property type="component" value="Unassembled WGS sequence"/>
</dbReference>
<evidence type="ECO:0000256" key="3">
    <source>
        <dbReference type="ARBA" id="ARBA00023163"/>
    </source>
</evidence>
<dbReference type="InterPro" id="IPR036390">
    <property type="entry name" value="WH_DNA-bd_sf"/>
</dbReference>
<dbReference type="PROSITE" id="PS51063">
    <property type="entry name" value="HTH_CRP_2"/>
    <property type="match status" value="1"/>
</dbReference>
<evidence type="ECO:0000259" key="6">
    <source>
        <dbReference type="PROSITE" id="PS51063"/>
    </source>
</evidence>
<organism evidence="7 8">
    <name type="scientific">Streptomyces candidus</name>
    <dbReference type="NCBI Taxonomy" id="67283"/>
    <lineage>
        <taxon>Bacteria</taxon>
        <taxon>Bacillati</taxon>
        <taxon>Actinomycetota</taxon>
        <taxon>Actinomycetes</taxon>
        <taxon>Kitasatosporales</taxon>
        <taxon>Streptomycetaceae</taxon>
        <taxon>Streptomyces</taxon>
    </lineage>
</organism>
<dbReference type="RefSeq" id="WP_185034077.1">
    <property type="nucleotide sequence ID" value="NZ_BNBN01000003.1"/>
</dbReference>
<dbReference type="Pfam" id="PF00027">
    <property type="entry name" value="cNMP_binding"/>
    <property type="match status" value="1"/>
</dbReference>
<keyword evidence="2" id="KW-0238">DNA-binding</keyword>
<dbReference type="InterPro" id="IPR018490">
    <property type="entry name" value="cNMP-bd_dom_sf"/>
</dbReference>
<dbReference type="AlphaFoldDB" id="A0A7X0LR19"/>
<evidence type="ECO:0000256" key="1">
    <source>
        <dbReference type="ARBA" id="ARBA00023015"/>
    </source>
</evidence>
<dbReference type="GO" id="GO:0003677">
    <property type="term" value="F:DNA binding"/>
    <property type="evidence" value="ECO:0007669"/>
    <property type="project" value="UniProtKB-KW"/>
</dbReference>
<evidence type="ECO:0000313" key="8">
    <source>
        <dbReference type="Proteomes" id="UP000540423"/>
    </source>
</evidence>
<reference evidence="7 8" key="1">
    <citation type="submission" date="2020-08" db="EMBL/GenBank/DDBJ databases">
        <title>Genomic Encyclopedia of Type Strains, Phase IV (KMG-IV): sequencing the most valuable type-strain genomes for metagenomic binning, comparative biology and taxonomic classification.</title>
        <authorList>
            <person name="Goeker M."/>
        </authorList>
    </citation>
    <scope>NUCLEOTIDE SEQUENCE [LARGE SCALE GENOMIC DNA]</scope>
    <source>
        <strain evidence="7 8">DSM 40141</strain>
    </source>
</reference>
<evidence type="ECO:0000256" key="4">
    <source>
        <dbReference type="SAM" id="MobiDB-lite"/>
    </source>
</evidence>
<proteinExistence type="predicted"/>
<keyword evidence="3" id="KW-0804">Transcription</keyword>
<dbReference type="PANTHER" id="PTHR24567">
    <property type="entry name" value="CRP FAMILY TRANSCRIPTIONAL REGULATORY PROTEIN"/>
    <property type="match status" value="1"/>
</dbReference>
<dbReference type="Pfam" id="PF13545">
    <property type="entry name" value="HTH_Crp_2"/>
    <property type="match status" value="1"/>
</dbReference>
<dbReference type="GO" id="GO:0003700">
    <property type="term" value="F:DNA-binding transcription factor activity"/>
    <property type="evidence" value="ECO:0007669"/>
    <property type="project" value="TreeGrafter"/>
</dbReference>